<keyword evidence="1" id="KW-0472">Membrane</keyword>
<feature type="transmembrane region" description="Helical" evidence="1">
    <location>
        <begin position="114"/>
        <end position="131"/>
    </location>
</feature>
<evidence type="ECO:0000313" key="3">
    <source>
        <dbReference type="WBParaSite" id="Csp11.Scaffold630.g18847.t1"/>
    </source>
</evidence>
<dbReference type="WBParaSite" id="Csp11.Scaffold630.g18847.t1">
    <property type="protein sequence ID" value="Csp11.Scaffold630.g18847.t1"/>
    <property type="gene ID" value="Csp11.Scaffold630.g18847"/>
</dbReference>
<protein>
    <submittedName>
        <fullName evidence="3">Mitochondrial fission factor</fullName>
    </submittedName>
</protein>
<evidence type="ECO:0000256" key="1">
    <source>
        <dbReference type="SAM" id="Phobius"/>
    </source>
</evidence>
<organism evidence="2 3">
    <name type="scientific">Caenorhabditis tropicalis</name>
    <dbReference type="NCBI Taxonomy" id="1561998"/>
    <lineage>
        <taxon>Eukaryota</taxon>
        <taxon>Metazoa</taxon>
        <taxon>Ecdysozoa</taxon>
        <taxon>Nematoda</taxon>
        <taxon>Chromadorea</taxon>
        <taxon>Rhabditida</taxon>
        <taxon>Rhabditina</taxon>
        <taxon>Rhabditomorpha</taxon>
        <taxon>Rhabditoidea</taxon>
        <taxon>Rhabditidae</taxon>
        <taxon>Peloderinae</taxon>
        <taxon>Caenorhabditis</taxon>
    </lineage>
</organism>
<dbReference type="Proteomes" id="UP000095282">
    <property type="component" value="Unplaced"/>
</dbReference>
<keyword evidence="1" id="KW-1133">Transmembrane helix</keyword>
<accession>A0A1I7USB2</accession>
<dbReference type="eggNOG" id="ENOG502TI8D">
    <property type="taxonomic scope" value="Eukaryota"/>
</dbReference>
<keyword evidence="2" id="KW-1185">Reference proteome</keyword>
<name>A0A1I7USB2_9PELO</name>
<proteinExistence type="predicted"/>
<keyword evidence="1" id="KW-0812">Transmembrane</keyword>
<evidence type="ECO:0000313" key="2">
    <source>
        <dbReference type="Proteomes" id="UP000095282"/>
    </source>
</evidence>
<sequence length="133" mass="15221">MYMPEHISGTGDPMSMAGMESFPNANSDEFRGVVEAGHDQFSIPEEAINPLYTSPDYMRMIDQLADHYHEDLDAHCEADPIRQIKTIRTQLRDISHTLDQLLENNNNRDRREQYIWAGLAGLAVVTLISLFRK</sequence>
<reference evidence="3" key="1">
    <citation type="submission" date="2016-11" db="UniProtKB">
        <authorList>
            <consortium name="WormBaseParasite"/>
        </authorList>
    </citation>
    <scope>IDENTIFICATION</scope>
</reference>
<dbReference type="AlphaFoldDB" id="A0A1I7USB2"/>